<accession>A0A1Q5PVL8</accession>
<dbReference type="FunCoup" id="A0A1Q5PVL8">
    <property type="interactions" value="23"/>
</dbReference>
<evidence type="ECO:0000256" key="1">
    <source>
        <dbReference type="ARBA" id="ARBA00001231"/>
    </source>
</evidence>
<dbReference type="Pfam" id="PF04122">
    <property type="entry name" value="CW_binding_2"/>
    <property type="match status" value="3"/>
</dbReference>
<keyword evidence="5" id="KW-0326">Glycosidase</keyword>
<dbReference type="Gene3D" id="3.40.50.1700">
    <property type="entry name" value="Glycoside hydrolase family 3 C-terminal domain"/>
    <property type="match status" value="1"/>
</dbReference>
<keyword evidence="6" id="KW-0732">Signal</keyword>
<evidence type="ECO:0000256" key="4">
    <source>
        <dbReference type="ARBA" id="ARBA00022801"/>
    </source>
</evidence>
<organism evidence="9 10">
    <name type="scientific">Buchananella hordeovulneris</name>
    <dbReference type="NCBI Taxonomy" id="52770"/>
    <lineage>
        <taxon>Bacteria</taxon>
        <taxon>Bacillati</taxon>
        <taxon>Actinomycetota</taxon>
        <taxon>Actinomycetes</taxon>
        <taxon>Actinomycetales</taxon>
        <taxon>Actinomycetaceae</taxon>
        <taxon>Buchananella</taxon>
    </lineage>
</organism>
<dbReference type="Pfam" id="PF01915">
    <property type="entry name" value="Glyco_hydro_3_C"/>
    <property type="match status" value="1"/>
</dbReference>
<dbReference type="GO" id="GO:0009254">
    <property type="term" value="P:peptidoglycan turnover"/>
    <property type="evidence" value="ECO:0007669"/>
    <property type="project" value="TreeGrafter"/>
</dbReference>
<dbReference type="RefSeq" id="WP_073824527.1">
    <property type="nucleotide sequence ID" value="NZ_MQVS01000006.1"/>
</dbReference>
<dbReference type="GO" id="GO:0005975">
    <property type="term" value="P:carbohydrate metabolic process"/>
    <property type="evidence" value="ECO:0007669"/>
    <property type="project" value="InterPro"/>
</dbReference>
<evidence type="ECO:0000256" key="6">
    <source>
        <dbReference type="SAM" id="SignalP"/>
    </source>
</evidence>
<sequence length="938" mass="97267">MRALASLCAATLLAASLAGTAHSTMQDSDPQSTTGSRAEEILSQMTLDQKVGQLLWTHVYGASADDESLAAKNQAVFGPDVRTPAQAVAKFHLGGVLYFNWSGNLKSNPTDLQQVATLSNGLQAAAKTSGAQVPLAITIDQEGGLVARVGSPATVFPGNMALGATGQVPLALAQGQVLGRELAALGINVDFAPTVDVNTNPANPVIGVRSISDDENLVAELGAAQITGMQQAGVSATAKHFPGHGDTEVDSHLGLPVVKYDRATLDRHLTPFKAAIAAEVDMIMTAHIIVEAIDPTMPGTLSKAVLTDLLRGELGYTGLITTDALDMEGAQLAVMTEEEKVRYRQLKDAEKAAKDQAAADPTYADQAQAASAEFKAFMAPIRGRVAVKALQAGSDILLNVYDAPAVINAVKAALADGTLSSERLDESVLRILKWKERRGILDHTPVDPAAAANVVGSQDDLAVARQIADSSVTLLRNNSHLLPLSAARTPKVLVAGSTYGNPEFFPPALEAAGFTVTFKSTAKIQPTDEEIAAMVEAARQVDVVLLTTYNLSAAQERMVRQVAATGKPVIMVSTRNPYDLAKFEAEAFPQAAIATYSNKQVSAEAVVRVLVGQDPVGKLPVAVPKTDGSDVAYPRGWGLNYRDIERVAGADRYATAREVLASGDWADTALLASGTTFADAVAALPLAQALDAPVLLTGPTLDSELIPALQAHGITKVTIAGGEGSVPAAVADGLRQAGLQVERVAGPNRYATAVALAQATVDASPDIERVLVADGTNFPDALAAGTAAGPAQAVVLLSDGGRLPAAVETFLADRNLKLVGVGGAAATALQHPHGAPLDFEAVTGRDRYATAVQLAAKFLPQPRAVVVASGQDYADALSGGSLANDRQAALFFTPATTLPGTVRSALADNPELRHVVVVGGQASVSEAVYAELAGILRR</sequence>
<keyword evidence="4" id="KW-0378">Hydrolase</keyword>
<evidence type="ECO:0000259" key="8">
    <source>
        <dbReference type="Pfam" id="PF01915"/>
    </source>
</evidence>
<dbReference type="Gene3D" id="3.20.20.300">
    <property type="entry name" value="Glycoside hydrolase, family 3, N-terminal domain"/>
    <property type="match status" value="1"/>
</dbReference>
<protein>
    <recommendedName>
        <fullName evidence="3">beta-N-acetylhexosaminidase</fullName>
        <ecNumber evidence="3">3.2.1.52</ecNumber>
    </recommendedName>
</protein>
<dbReference type="InterPro" id="IPR036962">
    <property type="entry name" value="Glyco_hydro_3_N_sf"/>
</dbReference>
<dbReference type="Gene3D" id="3.40.50.12090">
    <property type="match status" value="1"/>
</dbReference>
<dbReference type="EMBL" id="MQVS01000006">
    <property type="protein sequence ID" value="OKL51546.1"/>
    <property type="molecule type" value="Genomic_DNA"/>
</dbReference>
<reference evidence="10" key="1">
    <citation type="submission" date="2016-12" db="EMBL/GenBank/DDBJ databases">
        <authorList>
            <person name="Meng X."/>
        </authorList>
    </citation>
    <scope>NUCLEOTIDE SEQUENCE [LARGE SCALE GENOMIC DNA]</scope>
    <source>
        <strain evidence="10">DSM 20732</strain>
    </source>
</reference>
<dbReference type="SUPFAM" id="SSF51445">
    <property type="entry name" value="(Trans)glycosidases"/>
    <property type="match status" value="2"/>
</dbReference>
<dbReference type="PANTHER" id="PTHR30480">
    <property type="entry name" value="BETA-HEXOSAMINIDASE-RELATED"/>
    <property type="match status" value="1"/>
</dbReference>
<feature type="chain" id="PRO_5013293353" description="beta-N-acetylhexosaminidase" evidence="6">
    <location>
        <begin position="24"/>
        <end position="938"/>
    </location>
</feature>
<evidence type="ECO:0000256" key="5">
    <source>
        <dbReference type="ARBA" id="ARBA00023295"/>
    </source>
</evidence>
<evidence type="ECO:0000259" key="7">
    <source>
        <dbReference type="Pfam" id="PF00933"/>
    </source>
</evidence>
<evidence type="ECO:0000256" key="2">
    <source>
        <dbReference type="ARBA" id="ARBA00005336"/>
    </source>
</evidence>
<proteinExistence type="inferred from homology"/>
<comment type="caution">
    <text evidence="9">The sequence shown here is derived from an EMBL/GenBank/DDBJ whole genome shotgun (WGS) entry which is preliminary data.</text>
</comment>
<dbReference type="InParanoid" id="A0A1Q5PVL8"/>
<dbReference type="InterPro" id="IPR017853">
    <property type="entry name" value="GH"/>
</dbReference>
<evidence type="ECO:0000313" key="10">
    <source>
        <dbReference type="Proteomes" id="UP000185612"/>
    </source>
</evidence>
<dbReference type="PANTHER" id="PTHR30480:SF13">
    <property type="entry name" value="BETA-HEXOSAMINIDASE"/>
    <property type="match status" value="1"/>
</dbReference>
<dbReference type="EC" id="3.2.1.52" evidence="3"/>
<dbReference type="SUPFAM" id="SSF52279">
    <property type="entry name" value="Beta-D-glucan exohydrolase, C-terminal domain"/>
    <property type="match status" value="1"/>
</dbReference>
<name>A0A1Q5PVL8_9ACTO</name>
<dbReference type="GO" id="GO:0004563">
    <property type="term" value="F:beta-N-acetylhexosaminidase activity"/>
    <property type="evidence" value="ECO:0007669"/>
    <property type="project" value="UniProtKB-EC"/>
</dbReference>
<feature type="domain" description="Glycoside hydrolase family 3 N-terminal" evidence="7">
    <location>
        <begin position="46"/>
        <end position="339"/>
    </location>
</feature>
<feature type="signal peptide" evidence="6">
    <location>
        <begin position="1"/>
        <end position="23"/>
    </location>
</feature>
<dbReference type="InterPro" id="IPR001764">
    <property type="entry name" value="Glyco_hydro_3_N"/>
</dbReference>
<dbReference type="InterPro" id="IPR007253">
    <property type="entry name" value="Cell_wall-bd_2"/>
</dbReference>
<gene>
    <name evidence="9" type="ORF">BSZ40_06790</name>
</gene>
<comment type="similarity">
    <text evidence="2">Belongs to the glycosyl hydrolase 3 family.</text>
</comment>
<dbReference type="InterPro" id="IPR002772">
    <property type="entry name" value="Glyco_hydro_3_C"/>
</dbReference>
<dbReference type="AlphaFoldDB" id="A0A1Q5PVL8"/>
<dbReference type="InterPro" id="IPR050226">
    <property type="entry name" value="NagZ_Beta-hexosaminidase"/>
</dbReference>
<keyword evidence="10" id="KW-1185">Reference proteome</keyword>
<dbReference type="STRING" id="52770.BSZ40_06790"/>
<dbReference type="Pfam" id="PF00933">
    <property type="entry name" value="Glyco_hydro_3"/>
    <property type="match status" value="1"/>
</dbReference>
<evidence type="ECO:0000256" key="3">
    <source>
        <dbReference type="ARBA" id="ARBA00012663"/>
    </source>
</evidence>
<comment type="catalytic activity">
    <reaction evidence="1">
        <text>Hydrolysis of terminal non-reducing N-acetyl-D-hexosamine residues in N-acetyl-beta-D-hexosaminides.</text>
        <dbReference type="EC" id="3.2.1.52"/>
    </reaction>
</comment>
<feature type="domain" description="Glycoside hydrolase family 3 C-terminal" evidence="8">
    <location>
        <begin position="472"/>
        <end position="641"/>
    </location>
</feature>
<dbReference type="OrthoDB" id="9805821at2"/>
<evidence type="ECO:0000313" key="9">
    <source>
        <dbReference type="EMBL" id="OKL51546.1"/>
    </source>
</evidence>
<dbReference type="Proteomes" id="UP000185612">
    <property type="component" value="Unassembled WGS sequence"/>
</dbReference>
<dbReference type="InterPro" id="IPR036881">
    <property type="entry name" value="Glyco_hydro_3_C_sf"/>
</dbReference>